<organism evidence="2 3">
    <name type="scientific">Lactuca saligna</name>
    <name type="common">Willowleaf lettuce</name>
    <dbReference type="NCBI Taxonomy" id="75948"/>
    <lineage>
        <taxon>Eukaryota</taxon>
        <taxon>Viridiplantae</taxon>
        <taxon>Streptophyta</taxon>
        <taxon>Embryophyta</taxon>
        <taxon>Tracheophyta</taxon>
        <taxon>Spermatophyta</taxon>
        <taxon>Magnoliopsida</taxon>
        <taxon>eudicotyledons</taxon>
        <taxon>Gunneridae</taxon>
        <taxon>Pentapetalae</taxon>
        <taxon>asterids</taxon>
        <taxon>campanulids</taxon>
        <taxon>Asterales</taxon>
        <taxon>Asteraceae</taxon>
        <taxon>Cichorioideae</taxon>
        <taxon>Cichorieae</taxon>
        <taxon>Lactucinae</taxon>
        <taxon>Lactuca</taxon>
    </lineage>
</organism>
<name>A0AA35YA61_LACSI</name>
<gene>
    <name evidence="2" type="ORF">LSALG_LOCUS11133</name>
</gene>
<evidence type="ECO:0000313" key="3">
    <source>
        <dbReference type="Proteomes" id="UP001177003"/>
    </source>
</evidence>
<feature type="coiled-coil region" evidence="1">
    <location>
        <begin position="53"/>
        <end position="87"/>
    </location>
</feature>
<evidence type="ECO:0000256" key="1">
    <source>
        <dbReference type="SAM" id="Coils"/>
    </source>
</evidence>
<protein>
    <submittedName>
        <fullName evidence="2">Uncharacterized protein</fullName>
    </submittedName>
</protein>
<keyword evidence="1" id="KW-0175">Coiled coil</keyword>
<keyword evidence="3" id="KW-1185">Reference proteome</keyword>
<accession>A0AA35YA61</accession>
<dbReference type="EMBL" id="OX465078">
    <property type="protein sequence ID" value="CAI9270840.1"/>
    <property type="molecule type" value="Genomic_DNA"/>
</dbReference>
<sequence length="148" mass="16480">MVAASDRVRRAGANQGQWKILWGALAGMREEVCDLEAGRQVLADQNNIMAYEKAILEYQVATLEDRSERLEDQVSSLTREKDVMANRLARCQRSGVFLRHVRPLDLKGGNNCVVALQVLENLKSQILVVLHEMLKRSNPGSSSSDSEG</sequence>
<dbReference type="AlphaFoldDB" id="A0AA35YA61"/>
<reference evidence="2" key="1">
    <citation type="submission" date="2023-04" db="EMBL/GenBank/DDBJ databases">
        <authorList>
            <person name="Vijverberg K."/>
            <person name="Xiong W."/>
            <person name="Schranz E."/>
        </authorList>
    </citation>
    <scope>NUCLEOTIDE SEQUENCE</scope>
</reference>
<dbReference type="Proteomes" id="UP001177003">
    <property type="component" value="Chromosome 2"/>
</dbReference>
<evidence type="ECO:0000313" key="2">
    <source>
        <dbReference type="EMBL" id="CAI9270840.1"/>
    </source>
</evidence>
<proteinExistence type="predicted"/>